<dbReference type="SUPFAM" id="SSF48452">
    <property type="entry name" value="TPR-like"/>
    <property type="match status" value="1"/>
</dbReference>
<dbReference type="RefSeq" id="WP_053235127.1">
    <property type="nucleotide sequence ID" value="NZ_CP011125.1"/>
</dbReference>
<dbReference type="Proteomes" id="UP000034883">
    <property type="component" value="Chromosome"/>
</dbReference>
<gene>
    <name evidence="2" type="ORF">DB32_005074</name>
</gene>
<dbReference type="OrthoDB" id="5487445at2"/>
<accession>A0A0F6W5F9</accession>
<evidence type="ECO:0000313" key="3">
    <source>
        <dbReference type="Proteomes" id="UP000034883"/>
    </source>
</evidence>
<dbReference type="PROSITE" id="PS50005">
    <property type="entry name" value="TPR"/>
    <property type="match status" value="1"/>
</dbReference>
<protein>
    <recommendedName>
        <fullName evidence="4">Tetratricopeptide repeat protein</fullName>
    </recommendedName>
</protein>
<feature type="repeat" description="TPR" evidence="1">
    <location>
        <begin position="271"/>
        <end position="304"/>
    </location>
</feature>
<sequence>MSGEARAFRLDDVRADGWFERLGEGSPTFAQLCDVVGPRFVAFAVVAGVRITSVSVDARVQDASQIEFTLGEGGPAQRLQLGEFRRRLASALLADDEPQRPLPAKPKSDDLTAFIGFRWVLLSAIFGIKLRELRMHPDGRNGVVVDLGGAIDEIPVRELRDVIKDRIRAESQKARPPSPFAIDLNVVPAVLSAANANDHERVIDLIGAWPGPLSLLLRTAEGQSLSPEVRATLARALGVLGSAYVAVDRVDWAQEVLRLGIQWGQDGPAAGDLFRRLGEAHASRDRHGEAIGLFRRAIQLGAPKKDVLPLLASSFAARQRHLAVMACVDEASEEGVSDARVRELREEAIGALGEAWMRYRQYVG</sequence>
<keyword evidence="1" id="KW-0802">TPR repeat</keyword>
<evidence type="ECO:0008006" key="4">
    <source>
        <dbReference type="Google" id="ProtNLM"/>
    </source>
</evidence>
<proteinExistence type="predicted"/>
<dbReference type="STRING" id="927083.DB32_005074"/>
<dbReference type="Gene3D" id="1.25.40.10">
    <property type="entry name" value="Tetratricopeptide repeat domain"/>
    <property type="match status" value="1"/>
</dbReference>
<dbReference type="EMBL" id="CP011125">
    <property type="protein sequence ID" value="AKF07925.1"/>
    <property type="molecule type" value="Genomic_DNA"/>
</dbReference>
<dbReference type="InterPro" id="IPR011990">
    <property type="entry name" value="TPR-like_helical_dom_sf"/>
</dbReference>
<dbReference type="AlphaFoldDB" id="A0A0F6W5F9"/>
<evidence type="ECO:0000313" key="2">
    <source>
        <dbReference type="EMBL" id="AKF07925.1"/>
    </source>
</evidence>
<dbReference type="InterPro" id="IPR019734">
    <property type="entry name" value="TPR_rpt"/>
</dbReference>
<dbReference type="KEGG" id="samy:DB32_005074"/>
<organism evidence="2 3">
    <name type="scientific">Sandaracinus amylolyticus</name>
    <dbReference type="NCBI Taxonomy" id="927083"/>
    <lineage>
        <taxon>Bacteria</taxon>
        <taxon>Pseudomonadati</taxon>
        <taxon>Myxococcota</taxon>
        <taxon>Polyangia</taxon>
        <taxon>Polyangiales</taxon>
        <taxon>Sandaracinaceae</taxon>
        <taxon>Sandaracinus</taxon>
    </lineage>
</organism>
<keyword evidence="3" id="KW-1185">Reference proteome</keyword>
<evidence type="ECO:0000256" key="1">
    <source>
        <dbReference type="PROSITE-ProRule" id="PRU00339"/>
    </source>
</evidence>
<name>A0A0F6W5F9_9BACT</name>
<reference evidence="2 3" key="1">
    <citation type="submission" date="2015-03" db="EMBL/GenBank/DDBJ databases">
        <title>Genome assembly of Sandaracinus amylolyticus DSM 53668.</title>
        <authorList>
            <person name="Sharma G."/>
            <person name="Subramanian S."/>
        </authorList>
    </citation>
    <scope>NUCLEOTIDE SEQUENCE [LARGE SCALE GENOMIC DNA]</scope>
    <source>
        <strain evidence="2 3">DSM 53668</strain>
    </source>
</reference>